<evidence type="ECO:0000256" key="7">
    <source>
        <dbReference type="ARBA" id="ARBA00023118"/>
    </source>
</evidence>
<dbReference type="GO" id="GO:0046872">
    <property type="term" value="F:metal ion binding"/>
    <property type="evidence" value="ECO:0007669"/>
    <property type="project" value="UniProtKB-KW"/>
</dbReference>
<dbReference type="Gene3D" id="3.90.320.10">
    <property type="match status" value="1"/>
</dbReference>
<evidence type="ECO:0000256" key="5">
    <source>
        <dbReference type="ARBA" id="ARBA00023004"/>
    </source>
</evidence>
<evidence type="ECO:0000256" key="6">
    <source>
        <dbReference type="ARBA" id="ARBA00023014"/>
    </source>
</evidence>
<dbReference type="InterPro" id="IPR013343">
    <property type="entry name" value="CRISPR-assoc_prot_Cas4"/>
</dbReference>
<dbReference type="PANTHER" id="PTHR37168">
    <property type="entry name" value="CRISPR-ASSOCIATED EXONUCLEASE CAS4"/>
    <property type="match status" value="1"/>
</dbReference>
<sequence length="163" mass="19326">MDVNGTLVWYYKICKREVYLMSHGIVPDQEDDNIEIGRFIHENYYRRNDKEIRFGNVVFDVVYQDGNKLVIGETKKSSKFLEASKWQLMYYLKVLKEAGIEASGVLQYPEERRRVEIKLTDENIKELKKIEAEIIDITNSKVPPKIEECIYCKNCAYREYCYA</sequence>
<dbReference type="InterPro" id="IPR011604">
    <property type="entry name" value="PDDEXK-like_dom_sf"/>
</dbReference>
<protein>
    <recommendedName>
        <fullName evidence="9">CRISPR-associated exonuclease Cas4</fullName>
        <ecNumber evidence="9">3.1.12.1</ecNumber>
    </recommendedName>
</protein>
<reference evidence="11 12" key="1">
    <citation type="submission" date="2019-03" db="EMBL/GenBank/DDBJ databases">
        <title>Genomic Encyclopedia of Type Strains, Phase IV (KMG-IV): sequencing the most valuable type-strain genomes for metagenomic binning, comparative biology and taxonomic classification.</title>
        <authorList>
            <person name="Goeker M."/>
        </authorList>
    </citation>
    <scope>NUCLEOTIDE SEQUENCE [LARGE SCALE GENOMIC DNA]</scope>
    <source>
        <strain evidence="11 12">DSM 24455</strain>
    </source>
</reference>
<name>A0A4V3ES31_9CLOT</name>
<organism evidence="11 12">
    <name type="scientific">Fonticella tunisiensis</name>
    <dbReference type="NCBI Taxonomy" id="1096341"/>
    <lineage>
        <taxon>Bacteria</taxon>
        <taxon>Bacillati</taxon>
        <taxon>Bacillota</taxon>
        <taxon>Clostridia</taxon>
        <taxon>Eubacteriales</taxon>
        <taxon>Clostridiaceae</taxon>
        <taxon>Fonticella</taxon>
    </lineage>
</organism>
<evidence type="ECO:0000256" key="8">
    <source>
        <dbReference type="ARBA" id="ARBA00023211"/>
    </source>
</evidence>
<comment type="function">
    <text evidence="9">CRISPR (clustered regularly interspaced short palindromic repeat) is an adaptive immune system that provides protection against mobile genetic elements (viruses, transposable elements and conjugative plasmids). CRISPR clusters contain sequences complementary to antecedent mobile elements and target invading nucleic acids. CRISPR clusters are transcribed and processed into CRISPR RNA (crRNA).</text>
</comment>
<dbReference type="GO" id="GO:0051536">
    <property type="term" value="F:iron-sulfur cluster binding"/>
    <property type="evidence" value="ECO:0007669"/>
    <property type="project" value="UniProtKB-KW"/>
</dbReference>
<evidence type="ECO:0000256" key="4">
    <source>
        <dbReference type="ARBA" id="ARBA00022839"/>
    </source>
</evidence>
<evidence type="ECO:0000259" key="10">
    <source>
        <dbReference type="Pfam" id="PF01930"/>
    </source>
</evidence>
<dbReference type="Proteomes" id="UP000295325">
    <property type="component" value="Unassembled WGS sequence"/>
</dbReference>
<dbReference type="EC" id="3.1.12.1" evidence="9"/>
<comment type="cofactor">
    <cofactor evidence="9">
        <name>Mg(2+)</name>
        <dbReference type="ChEBI" id="CHEBI:18420"/>
    </cofactor>
    <cofactor evidence="9">
        <name>Mn(2+)</name>
        <dbReference type="ChEBI" id="CHEBI:29035"/>
    </cofactor>
    <text evidence="9">Mg(2+) or Mn(2+) required for ssDNA cleavage activity.</text>
</comment>
<accession>A0A4V3ES31</accession>
<evidence type="ECO:0000313" key="12">
    <source>
        <dbReference type="Proteomes" id="UP000295325"/>
    </source>
</evidence>
<dbReference type="Pfam" id="PF01930">
    <property type="entry name" value="Cas_Cas4"/>
    <property type="match status" value="1"/>
</dbReference>
<dbReference type="PANTHER" id="PTHR37168:SF2">
    <property type="entry name" value="CRISPR-ASSOCIATED EXONUCLEASE CAS4"/>
    <property type="match status" value="1"/>
</dbReference>
<evidence type="ECO:0000256" key="9">
    <source>
        <dbReference type="RuleBase" id="RU365022"/>
    </source>
</evidence>
<evidence type="ECO:0000313" key="11">
    <source>
        <dbReference type="EMBL" id="TDT51940.1"/>
    </source>
</evidence>
<evidence type="ECO:0000256" key="2">
    <source>
        <dbReference type="ARBA" id="ARBA00022723"/>
    </source>
</evidence>
<keyword evidence="7 9" id="KW-0051">Antiviral defense</keyword>
<keyword evidence="6 9" id="KW-0411">Iron-sulfur</keyword>
<dbReference type="OrthoDB" id="9794720at2"/>
<dbReference type="GO" id="GO:0004527">
    <property type="term" value="F:exonuclease activity"/>
    <property type="evidence" value="ECO:0007669"/>
    <property type="project" value="UniProtKB-KW"/>
</dbReference>
<dbReference type="RefSeq" id="WP_133628569.1">
    <property type="nucleotide sequence ID" value="NZ_SOAZ01000016.1"/>
</dbReference>
<dbReference type="AlphaFoldDB" id="A0A4V3ES31"/>
<keyword evidence="3 9" id="KW-0378">Hydrolase</keyword>
<feature type="domain" description="DUF83" evidence="10">
    <location>
        <begin position="4"/>
        <end position="162"/>
    </location>
</feature>
<dbReference type="NCBIfam" id="TIGR00372">
    <property type="entry name" value="cas4"/>
    <property type="match status" value="1"/>
</dbReference>
<dbReference type="InterPro" id="IPR022765">
    <property type="entry name" value="Dna2/Cas4_DUF83"/>
</dbReference>
<keyword evidence="5 9" id="KW-0408">Iron</keyword>
<keyword evidence="8 9" id="KW-0464">Manganese</keyword>
<keyword evidence="12" id="KW-1185">Reference proteome</keyword>
<gene>
    <name evidence="11" type="ORF">EDD71_11623</name>
</gene>
<evidence type="ECO:0000256" key="1">
    <source>
        <dbReference type="ARBA" id="ARBA00022722"/>
    </source>
</evidence>
<keyword evidence="4 9" id="KW-0269">Exonuclease</keyword>
<dbReference type="EMBL" id="SOAZ01000016">
    <property type="protein sequence ID" value="TDT51940.1"/>
    <property type="molecule type" value="Genomic_DNA"/>
</dbReference>
<evidence type="ECO:0000256" key="3">
    <source>
        <dbReference type="ARBA" id="ARBA00022801"/>
    </source>
</evidence>
<proteinExistence type="inferred from homology"/>
<comment type="caution">
    <text evidence="11">The sequence shown here is derived from an EMBL/GenBank/DDBJ whole genome shotgun (WGS) entry which is preliminary data.</text>
</comment>
<comment type="cofactor">
    <cofactor evidence="9">
        <name>iron-sulfur cluster</name>
        <dbReference type="ChEBI" id="CHEBI:30408"/>
    </cofactor>
</comment>
<comment type="similarity">
    <text evidence="9">Belongs to the CRISPR-associated exonuclease Cas4 family.</text>
</comment>
<keyword evidence="2 9" id="KW-0479">Metal-binding</keyword>
<dbReference type="GO" id="GO:0051607">
    <property type="term" value="P:defense response to virus"/>
    <property type="evidence" value="ECO:0007669"/>
    <property type="project" value="UniProtKB-KW"/>
</dbReference>
<keyword evidence="1 9" id="KW-0540">Nuclease</keyword>